<reference evidence="1" key="2">
    <citation type="journal article" date="2015" name="Fish Shellfish Immunol.">
        <title>Early steps in the European eel (Anguilla anguilla)-Vibrio vulnificus interaction in the gills: Role of the RtxA13 toxin.</title>
        <authorList>
            <person name="Callol A."/>
            <person name="Pajuelo D."/>
            <person name="Ebbesson L."/>
            <person name="Teles M."/>
            <person name="MacKenzie S."/>
            <person name="Amaro C."/>
        </authorList>
    </citation>
    <scope>NUCLEOTIDE SEQUENCE</scope>
</reference>
<accession>A0A0E9WBP6</accession>
<reference evidence="1" key="1">
    <citation type="submission" date="2014-11" db="EMBL/GenBank/DDBJ databases">
        <authorList>
            <person name="Amaro Gonzalez C."/>
        </authorList>
    </citation>
    <scope>NUCLEOTIDE SEQUENCE</scope>
</reference>
<name>A0A0E9WBP6_ANGAN</name>
<dbReference type="EMBL" id="GBXM01020773">
    <property type="protein sequence ID" value="JAH87804.1"/>
    <property type="molecule type" value="Transcribed_RNA"/>
</dbReference>
<sequence>MTAFNQNTDFVTHKEQCGPPAHLLNGLCPAAYTKERVVYSCVFSSFYLCFTGEKNNGPHSQNFS</sequence>
<organism evidence="1">
    <name type="scientific">Anguilla anguilla</name>
    <name type="common">European freshwater eel</name>
    <name type="synonym">Muraena anguilla</name>
    <dbReference type="NCBI Taxonomy" id="7936"/>
    <lineage>
        <taxon>Eukaryota</taxon>
        <taxon>Metazoa</taxon>
        <taxon>Chordata</taxon>
        <taxon>Craniata</taxon>
        <taxon>Vertebrata</taxon>
        <taxon>Euteleostomi</taxon>
        <taxon>Actinopterygii</taxon>
        <taxon>Neopterygii</taxon>
        <taxon>Teleostei</taxon>
        <taxon>Anguilliformes</taxon>
        <taxon>Anguillidae</taxon>
        <taxon>Anguilla</taxon>
    </lineage>
</organism>
<dbReference type="AlphaFoldDB" id="A0A0E9WBP6"/>
<proteinExistence type="predicted"/>
<protein>
    <submittedName>
        <fullName evidence="1">Uncharacterized protein</fullName>
    </submittedName>
</protein>
<evidence type="ECO:0000313" key="1">
    <source>
        <dbReference type="EMBL" id="JAH87804.1"/>
    </source>
</evidence>